<feature type="compositionally biased region" description="Acidic residues" evidence="5">
    <location>
        <begin position="202"/>
        <end position="215"/>
    </location>
</feature>
<feature type="domain" description="E3 ubiquitin-protein ligase DCST1-like C-terminal" evidence="7">
    <location>
        <begin position="147"/>
        <end position="194"/>
    </location>
</feature>
<feature type="compositionally biased region" description="Basic and acidic residues" evidence="5">
    <location>
        <begin position="216"/>
        <end position="235"/>
    </location>
</feature>
<comment type="caution">
    <text evidence="8">The sequence shown here is derived from an EMBL/GenBank/DDBJ whole genome shotgun (WGS) entry which is preliminary data.</text>
</comment>
<accession>A0AA88YF62</accession>
<dbReference type="AlphaFoldDB" id="A0AA88YF62"/>
<evidence type="ECO:0000256" key="3">
    <source>
        <dbReference type="ARBA" id="ARBA00022989"/>
    </source>
</evidence>
<keyword evidence="3" id="KW-1133">Transmembrane helix</keyword>
<keyword evidence="4" id="KW-0472">Membrane</keyword>
<dbReference type="Pfam" id="PF26037">
    <property type="entry name" value="zf-RING_DCST1_C"/>
    <property type="match status" value="1"/>
</dbReference>
<dbReference type="InterPro" id="IPR058842">
    <property type="entry name" value="DCST1_C"/>
</dbReference>
<dbReference type="Proteomes" id="UP001186944">
    <property type="component" value="Unassembled WGS sequence"/>
</dbReference>
<reference evidence="8" key="1">
    <citation type="submission" date="2019-08" db="EMBL/GenBank/DDBJ databases">
        <title>The improved chromosome-level genome for the pearl oyster Pinctada fucata martensii using PacBio sequencing and Hi-C.</title>
        <authorList>
            <person name="Zheng Z."/>
        </authorList>
    </citation>
    <scope>NUCLEOTIDE SEQUENCE</scope>
    <source>
        <strain evidence="8">ZZ-2019</strain>
        <tissue evidence="8">Adductor muscle</tissue>
    </source>
</reference>
<evidence type="ECO:0000313" key="8">
    <source>
        <dbReference type="EMBL" id="KAK3095481.1"/>
    </source>
</evidence>
<evidence type="ECO:0000256" key="1">
    <source>
        <dbReference type="ARBA" id="ARBA00004141"/>
    </source>
</evidence>
<keyword evidence="2" id="KW-0812">Transmembrane</keyword>
<evidence type="ECO:0000256" key="2">
    <source>
        <dbReference type="ARBA" id="ARBA00022692"/>
    </source>
</evidence>
<gene>
    <name evidence="8" type="ORF">FSP39_015168</name>
</gene>
<feature type="compositionally biased region" description="Acidic residues" evidence="5">
    <location>
        <begin position="296"/>
        <end position="306"/>
    </location>
</feature>
<protein>
    <recommendedName>
        <fullName evidence="10">Dendritic cell-specific transmembrane protein-like domain-containing protein</fullName>
    </recommendedName>
</protein>
<dbReference type="Pfam" id="PF07782">
    <property type="entry name" value="DC_STAMP"/>
    <property type="match status" value="1"/>
</dbReference>
<dbReference type="PANTHER" id="PTHR21041">
    <property type="entry name" value="DENDRITIC CELL-SPECIFIC TRANSMEMBRANE PROTEIN"/>
    <property type="match status" value="1"/>
</dbReference>
<feature type="region of interest" description="Disordered" evidence="5">
    <location>
        <begin position="259"/>
        <end position="337"/>
    </location>
</feature>
<organism evidence="8 9">
    <name type="scientific">Pinctada imbricata</name>
    <name type="common">Atlantic pearl-oyster</name>
    <name type="synonym">Pinctada martensii</name>
    <dbReference type="NCBI Taxonomy" id="66713"/>
    <lineage>
        <taxon>Eukaryota</taxon>
        <taxon>Metazoa</taxon>
        <taxon>Spiralia</taxon>
        <taxon>Lophotrochozoa</taxon>
        <taxon>Mollusca</taxon>
        <taxon>Bivalvia</taxon>
        <taxon>Autobranchia</taxon>
        <taxon>Pteriomorphia</taxon>
        <taxon>Pterioida</taxon>
        <taxon>Pterioidea</taxon>
        <taxon>Pteriidae</taxon>
        <taxon>Pinctada</taxon>
    </lineage>
</organism>
<evidence type="ECO:0000259" key="6">
    <source>
        <dbReference type="Pfam" id="PF07782"/>
    </source>
</evidence>
<keyword evidence="9" id="KW-1185">Reference proteome</keyword>
<sequence>MHVQGDGSLADMYKAMVGMFDPMATGNMTLDTTLCLPNPSPPDYDVYNEIRIIFGLCTFMVIFESYGLRLRHVVAACYYPRRERERAAWLYNHILKMRGGFLKFMRRKIRQQYSTFDNEEKISIRSRLAEQFSLCRKLFNFLGWRKKYCLSCSKEGTEGDLDNFIHCASGDCKAIYCMDCFTDLNNLCTICMSPIEYGDFSDFSEERDSSEDEEEMARKKAEAEERRRNREEARLARRTSKRMMDIKLNLGVTDSFVRQQAGSARKQGPDQLSSLTSYSQSSFTSEDSQESSTETSSEESSDESFQFDESYQYRDKEDQTDDDLDDDIDNTVQKSQQTELVTTDIFDDERLENVFIDEGMNYAYDAIEPEELEIDREIVNK</sequence>
<evidence type="ECO:0000313" key="9">
    <source>
        <dbReference type="Proteomes" id="UP001186944"/>
    </source>
</evidence>
<feature type="compositionally biased region" description="Acidic residues" evidence="5">
    <location>
        <begin position="318"/>
        <end position="329"/>
    </location>
</feature>
<dbReference type="InterPro" id="IPR051856">
    <property type="entry name" value="CSR-E3_Ligase_Protein"/>
</dbReference>
<dbReference type="EMBL" id="VSWD01000008">
    <property type="protein sequence ID" value="KAK3095481.1"/>
    <property type="molecule type" value="Genomic_DNA"/>
</dbReference>
<proteinExistence type="predicted"/>
<evidence type="ECO:0008006" key="10">
    <source>
        <dbReference type="Google" id="ProtNLM"/>
    </source>
</evidence>
<evidence type="ECO:0000259" key="7">
    <source>
        <dbReference type="Pfam" id="PF26037"/>
    </source>
</evidence>
<dbReference type="GO" id="GO:0016020">
    <property type="term" value="C:membrane"/>
    <property type="evidence" value="ECO:0007669"/>
    <property type="project" value="UniProtKB-SubCell"/>
</dbReference>
<evidence type="ECO:0000256" key="4">
    <source>
        <dbReference type="ARBA" id="ARBA00023136"/>
    </source>
</evidence>
<dbReference type="InterPro" id="IPR012858">
    <property type="entry name" value="DC_STAMP-like"/>
</dbReference>
<feature type="domain" description="Dendritic cell-specific transmembrane protein-like" evidence="6">
    <location>
        <begin position="1"/>
        <end position="91"/>
    </location>
</feature>
<feature type="region of interest" description="Disordered" evidence="5">
    <location>
        <begin position="202"/>
        <end position="238"/>
    </location>
</feature>
<name>A0AA88YF62_PINIB</name>
<evidence type="ECO:0000256" key="5">
    <source>
        <dbReference type="SAM" id="MobiDB-lite"/>
    </source>
</evidence>
<comment type="subcellular location">
    <subcellularLocation>
        <location evidence="1">Membrane</location>
        <topology evidence="1">Multi-pass membrane protein</topology>
    </subcellularLocation>
</comment>
<feature type="compositionally biased region" description="Low complexity" evidence="5">
    <location>
        <begin position="270"/>
        <end position="295"/>
    </location>
</feature>
<dbReference type="PANTHER" id="PTHR21041:SF9">
    <property type="entry name" value="DENDRITIC CELL-SPECIFIC TRANSMEMBRANE PROTEIN-LIKE DOMAIN-CONTAINING PROTEIN"/>
    <property type="match status" value="1"/>
</dbReference>